<evidence type="ECO:0000256" key="1">
    <source>
        <dbReference type="SAM" id="Phobius"/>
    </source>
</evidence>
<proteinExistence type="predicted"/>
<feature type="transmembrane region" description="Helical" evidence="1">
    <location>
        <begin position="12"/>
        <end position="32"/>
    </location>
</feature>
<evidence type="ECO:0000313" key="3">
    <source>
        <dbReference type="EMBL" id="MET1490189.1"/>
    </source>
</evidence>
<evidence type="ECO:0000313" key="4">
    <source>
        <dbReference type="Proteomes" id="UP001548590"/>
    </source>
</evidence>
<protein>
    <submittedName>
        <fullName evidence="3">DUF2892 domain-containing protein</fullName>
    </submittedName>
</protein>
<keyword evidence="1" id="KW-0812">Transmembrane</keyword>
<dbReference type="Pfam" id="PF11127">
    <property type="entry name" value="YgaP-like_TM"/>
    <property type="match status" value="1"/>
</dbReference>
<dbReference type="Proteomes" id="UP001548590">
    <property type="component" value="Unassembled WGS sequence"/>
</dbReference>
<sequence length="71" mass="7462">MKQNVGSADRAIRVIGGLVLVLLAATGVISAWGWLGLIPVATGIIRFCPAYTLLGIRTCSLNTGRPPADER</sequence>
<dbReference type="InterPro" id="IPR021309">
    <property type="entry name" value="YgaP-like_TM"/>
</dbReference>
<keyword evidence="1" id="KW-1133">Transmembrane helix</keyword>
<dbReference type="RefSeq" id="WP_345923748.1">
    <property type="nucleotide sequence ID" value="NZ_JBDIVF010000001.1"/>
</dbReference>
<reference evidence="3 4" key="1">
    <citation type="submission" date="2024-07" db="EMBL/GenBank/DDBJ databases">
        <title>Uliginosibacterium paludis KCTC:42655.</title>
        <authorList>
            <person name="Kim M.K."/>
        </authorList>
    </citation>
    <scope>NUCLEOTIDE SEQUENCE [LARGE SCALE GENOMIC DNA]</scope>
    <source>
        <strain evidence="3 4">KCTC 42655</strain>
    </source>
</reference>
<evidence type="ECO:0000259" key="2">
    <source>
        <dbReference type="Pfam" id="PF11127"/>
    </source>
</evidence>
<keyword evidence="4" id="KW-1185">Reference proteome</keyword>
<dbReference type="EMBL" id="JBEWLZ010000004">
    <property type="protein sequence ID" value="MET1490189.1"/>
    <property type="molecule type" value="Genomic_DNA"/>
</dbReference>
<organism evidence="3 4">
    <name type="scientific">Uliginosibacterium paludis</name>
    <dbReference type="NCBI Taxonomy" id="1615952"/>
    <lineage>
        <taxon>Bacteria</taxon>
        <taxon>Pseudomonadati</taxon>
        <taxon>Pseudomonadota</taxon>
        <taxon>Betaproteobacteria</taxon>
        <taxon>Rhodocyclales</taxon>
        <taxon>Zoogloeaceae</taxon>
        <taxon>Uliginosibacterium</taxon>
    </lineage>
</organism>
<keyword evidence="1" id="KW-0472">Membrane</keyword>
<accession>A0ABV2CQK2</accession>
<name>A0ABV2CQK2_9RHOO</name>
<feature type="domain" description="Inner membrane protein YgaP-like transmembrane" evidence="2">
    <location>
        <begin position="1"/>
        <end position="60"/>
    </location>
</feature>
<comment type="caution">
    <text evidence="3">The sequence shown here is derived from an EMBL/GenBank/DDBJ whole genome shotgun (WGS) entry which is preliminary data.</text>
</comment>
<gene>
    <name evidence="3" type="ORF">ABVT11_10160</name>
</gene>